<dbReference type="Proteomes" id="UP000193689">
    <property type="component" value="Unassembled WGS sequence"/>
</dbReference>
<dbReference type="RefSeq" id="XP_040717078.1">
    <property type="nucleotide sequence ID" value="XM_040865247.1"/>
</dbReference>
<accession>A0A1Y2E438</accession>
<keyword evidence="3" id="KW-1185">Reference proteome</keyword>
<reference evidence="2 3" key="1">
    <citation type="submission" date="2016-07" db="EMBL/GenBank/DDBJ databases">
        <title>Pervasive Adenine N6-methylation of Active Genes in Fungi.</title>
        <authorList>
            <consortium name="DOE Joint Genome Institute"/>
            <person name="Mondo S.J."/>
            <person name="Dannebaum R.O."/>
            <person name="Kuo R.C."/>
            <person name="Labutti K."/>
            <person name="Haridas S."/>
            <person name="Kuo A."/>
            <person name="Salamov A."/>
            <person name="Ahrendt S.R."/>
            <person name="Lipzen A."/>
            <person name="Sullivan W."/>
            <person name="Andreopoulos W.B."/>
            <person name="Clum A."/>
            <person name="Lindquist E."/>
            <person name="Daum C."/>
            <person name="Ramamoorthy G.K."/>
            <person name="Gryganskyi A."/>
            <person name="Culley D."/>
            <person name="Magnuson J.K."/>
            <person name="James T.Y."/>
            <person name="O'Malley M.A."/>
            <person name="Stajich J.E."/>
            <person name="Spatafora J.W."/>
            <person name="Visel A."/>
            <person name="Grigoriev I.V."/>
        </authorList>
    </citation>
    <scope>NUCLEOTIDE SEQUENCE [LARGE SCALE GENOMIC DNA]</scope>
    <source>
        <strain evidence="2 3">CBS 129021</strain>
    </source>
</reference>
<dbReference type="AlphaFoldDB" id="A0A1Y2E438"/>
<name>A0A1Y2E438_9PEZI</name>
<evidence type="ECO:0000313" key="2">
    <source>
        <dbReference type="EMBL" id="ORY66114.1"/>
    </source>
</evidence>
<gene>
    <name evidence="2" type="ORF">BCR38DRAFT_522963</name>
</gene>
<evidence type="ECO:0000313" key="3">
    <source>
        <dbReference type="Proteomes" id="UP000193689"/>
    </source>
</evidence>
<organism evidence="2 3">
    <name type="scientific">Pseudomassariella vexata</name>
    <dbReference type="NCBI Taxonomy" id="1141098"/>
    <lineage>
        <taxon>Eukaryota</taxon>
        <taxon>Fungi</taxon>
        <taxon>Dikarya</taxon>
        <taxon>Ascomycota</taxon>
        <taxon>Pezizomycotina</taxon>
        <taxon>Sordariomycetes</taxon>
        <taxon>Xylariomycetidae</taxon>
        <taxon>Amphisphaeriales</taxon>
        <taxon>Pseudomassariaceae</taxon>
        <taxon>Pseudomassariella</taxon>
    </lineage>
</organism>
<dbReference type="EMBL" id="MCFJ01000005">
    <property type="protein sequence ID" value="ORY66114.1"/>
    <property type="molecule type" value="Genomic_DNA"/>
</dbReference>
<dbReference type="InParanoid" id="A0A1Y2E438"/>
<evidence type="ECO:0000256" key="1">
    <source>
        <dbReference type="SAM" id="MobiDB-lite"/>
    </source>
</evidence>
<dbReference type="GeneID" id="63781459"/>
<feature type="region of interest" description="Disordered" evidence="1">
    <location>
        <begin position="135"/>
        <end position="162"/>
    </location>
</feature>
<protein>
    <submittedName>
        <fullName evidence="2">Uncharacterized protein</fullName>
    </submittedName>
</protein>
<sequence>MEKSTSDNTRSPQTTFDVAEAVSVMVAMAKLTLDNQNHETVSPLPNTSASEAVTTEVPLLITTIAEYHHCEPLLEKMFPPPGRPTKPIFRFKLVVQVDLDGEMDELLAPRDEVKFVPSSQHLSIISKQCNPSYGNGPMTTTYPVKDPNETNDPDDFDNNQPAGPYGPDYAELKLLVLRLSRQENHVSHDTFGDIERQVERLRRLKLLGPDDVDGFDYFTTEQLQHYREEADVIWDAMFADEYFREFFIDQTKKVLIASLEDDNLKLPYNWPRSIFETKFKSLVRGINNETWTYAFFAGYLDFQRRLLRIL</sequence>
<comment type="caution">
    <text evidence="2">The sequence shown here is derived from an EMBL/GenBank/DDBJ whole genome shotgun (WGS) entry which is preliminary data.</text>
</comment>
<proteinExistence type="predicted"/>